<comment type="subcellular location">
    <subcellularLocation>
        <location evidence="1">Mitochondrion outer membrane</location>
        <topology evidence="1">Peripheral membrane protein</topology>
    </subcellularLocation>
</comment>
<comment type="catalytic activity">
    <reaction evidence="22">
        <text>sn-glycerol 3-phosphate + octadecanoyl-CoA = 1-octadecanoyl-sn-glycero-3-phosphate + CoA</text>
        <dbReference type="Rhea" id="RHEA:37195"/>
        <dbReference type="ChEBI" id="CHEBI:57287"/>
        <dbReference type="ChEBI" id="CHEBI:57394"/>
        <dbReference type="ChEBI" id="CHEBI:57597"/>
        <dbReference type="ChEBI" id="CHEBI:74565"/>
    </reaction>
    <physiologicalReaction direction="left-to-right" evidence="22">
        <dbReference type="Rhea" id="RHEA:37196"/>
    </physiologicalReaction>
</comment>
<evidence type="ECO:0000256" key="25">
    <source>
        <dbReference type="PIRNR" id="PIRNR000437"/>
    </source>
</evidence>
<evidence type="ECO:0000256" key="23">
    <source>
        <dbReference type="ARBA" id="ARBA00048672"/>
    </source>
</evidence>
<dbReference type="Pfam" id="PF19277">
    <property type="entry name" value="GPAT_C"/>
    <property type="match status" value="2"/>
</dbReference>
<dbReference type="GO" id="GO:0005886">
    <property type="term" value="C:plasma membrane"/>
    <property type="evidence" value="ECO:0007669"/>
    <property type="project" value="InterPro"/>
</dbReference>
<feature type="domain" description="Phospholipid/glycerol acyltransferase" evidence="27">
    <location>
        <begin position="192"/>
        <end position="325"/>
    </location>
</feature>
<feature type="compositionally biased region" description="Acidic residues" evidence="26">
    <location>
        <begin position="625"/>
        <end position="634"/>
    </location>
</feature>
<dbReference type="PANTHER" id="PTHR12563">
    <property type="entry name" value="GLYCEROL-3-PHOSPHATE ACYLTRANSFERASE"/>
    <property type="match status" value="1"/>
</dbReference>
<keyword evidence="10" id="KW-1000">Mitochondrion outer membrane</keyword>
<evidence type="ECO:0000256" key="1">
    <source>
        <dbReference type="ARBA" id="ARBA00004450"/>
    </source>
</evidence>
<evidence type="ECO:0000256" key="2">
    <source>
        <dbReference type="ARBA" id="ARBA00004765"/>
    </source>
</evidence>
<evidence type="ECO:0000256" key="17">
    <source>
        <dbReference type="ARBA" id="ARBA00023315"/>
    </source>
</evidence>
<dbReference type="GeneTree" id="ENSGT00520000055570"/>
<evidence type="ECO:0000256" key="14">
    <source>
        <dbReference type="ARBA" id="ARBA00023136"/>
    </source>
</evidence>
<evidence type="ECO:0000256" key="26">
    <source>
        <dbReference type="SAM" id="MobiDB-lite"/>
    </source>
</evidence>
<comment type="function">
    <text evidence="24">Mitochondrial membrane protein that catalyzes the essential first step of biosynthesis of glycerolipids such as triglycerides, phosphatidic acids and lysophosphatidic acids. Esterifies acyl-group from acyl-coenzyme A (acyl-CoA) to the sn-1 position of glycerol-3-phosphate, to produce lysophosphatidic acid. Has a narrow hydrophobic binding cleft that selects for a linear acyl chain. Catalytic activity is higher for substrates with a 16-carbon acyl chain.</text>
</comment>
<dbReference type="GO" id="GO:0005741">
    <property type="term" value="C:mitochondrial outer membrane"/>
    <property type="evidence" value="ECO:0007669"/>
    <property type="project" value="UniProtKB-SubCell"/>
</dbReference>
<dbReference type="InterPro" id="IPR002123">
    <property type="entry name" value="Plipid/glycerol_acylTrfase"/>
</dbReference>
<comment type="catalytic activity">
    <reaction evidence="21">
        <text>sn-glycerol 3-phosphate + hexadecanoyl-CoA = 1-hexadecanoyl-sn-glycero-3-phosphate + CoA</text>
        <dbReference type="Rhea" id="RHEA:35723"/>
        <dbReference type="ChEBI" id="CHEBI:57287"/>
        <dbReference type="ChEBI" id="CHEBI:57379"/>
        <dbReference type="ChEBI" id="CHEBI:57518"/>
        <dbReference type="ChEBI" id="CHEBI:57597"/>
    </reaction>
    <physiologicalReaction direction="left-to-right" evidence="21">
        <dbReference type="Rhea" id="RHEA:35724"/>
    </physiologicalReaction>
</comment>
<evidence type="ECO:0000256" key="7">
    <source>
        <dbReference type="ARBA" id="ARBA00022516"/>
    </source>
</evidence>
<evidence type="ECO:0000256" key="8">
    <source>
        <dbReference type="ARBA" id="ARBA00022553"/>
    </source>
</evidence>
<dbReference type="SUPFAM" id="SSF69593">
    <property type="entry name" value="Glycerol-3-phosphate (1)-acyltransferase"/>
    <property type="match status" value="1"/>
</dbReference>
<comment type="pathway">
    <text evidence="2 25">Phospholipid metabolism; CDP-diacylglycerol biosynthesis; CDP-diacylglycerol from sn-glycerol 3-phosphate: step 1/3.</text>
</comment>
<feature type="region of interest" description="Disordered" evidence="26">
    <location>
        <begin position="602"/>
        <end position="635"/>
    </location>
</feature>
<reference evidence="28" key="2">
    <citation type="submission" date="2025-08" db="UniProtKB">
        <authorList>
            <consortium name="Ensembl"/>
        </authorList>
    </citation>
    <scope>IDENTIFICATION</scope>
</reference>
<protein>
    <recommendedName>
        <fullName evidence="6 25">Glycerol-3-phosphate acyltransferase 1, mitochondrial</fullName>
        <ecNumber evidence="5 25">2.3.1.15</ecNumber>
    </recommendedName>
</protein>
<keyword evidence="14 25" id="KW-0472">Membrane</keyword>
<evidence type="ECO:0000256" key="18">
    <source>
        <dbReference type="ARBA" id="ARBA00023335"/>
    </source>
</evidence>
<keyword evidence="17 25" id="KW-0012">Acyltransferase</keyword>
<evidence type="ECO:0000256" key="5">
    <source>
        <dbReference type="ARBA" id="ARBA00013113"/>
    </source>
</evidence>
<dbReference type="EC" id="2.3.1.15" evidence="5 25"/>
<evidence type="ECO:0000259" key="27">
    <source>
        <dbReference type="SMART" id="SM00563"/>
    </source>
</evidence>
<dbReference type="SMART" id="SM00563">
    <property type="entry name" value="PlsC"/>
    <property type="match status" value="1"/>
</dbReference>
<dbReference type="PIRSF" id="PIRSF500064">
    <property type="entry name" value="GPAT"/>
    <property type="match status" value="1"/>
</dbReference>
<comment type="catalytic activity">
    <reaction evidence="23">
        <text>sn-glycerol 3-phosphate + (9Z)-octadecenoyl-CoA = 1-(9Z-octadecenoyl)-sn-glycero-3-phosphate + CoA</text>
        <dbReference type="Rhea" id="RHEA:37199"/>
        <dbReference type="ChEBI" id="CHEBI:57287"/>
        <dbReference type="ChEBI" id="CHEBI:57387"/>
        <dbReference type="ChEBI" id="CHEBI:57597"/>
        <dbReference type="ChEBI" id="CHEBI:74544"/>
    </reaction>
    <physiologicalReaction direction="left-to-right" evidence="23">
        <dbReference type="Rhea" id="RHEA:37200"/>
    </physiologicalReaction>
</comment>
<dbReference type="PIRSF" id="PIRSF000437">
    <property type="entry name" value="GPAT_DHAPAT"/>
    <property type="match status" value="1"/>
</dbReference>
<keyword evidence="15 25" id="KW-0594">Phospholipid biosynthesis</keyword>
<evidence type="ECO:0000256" key="11">
    <source>
        <dbReference type="ARBA" id="ARBA00022990"/>
    </source>
</evidence>
<dbReference type="Proteomes" id="UP000694558">
    <property type="component" value="Chromosome 18"/>
</dbReference>
<proteinExistence type="inferred from homology"/>
<evidence type="ECO:0000256" key="20">
    <source>
        <dbReference type="ARBA" id="ARBA00047480"/>
    </source>
</evidence>
<gene>
    <name evidence="28" type="primary">gpam</name>
</gene>
<sequence length="766" mass="86822">MCFSSTFNDFCLKDRSTSPSVLRCVASTWKEGLLNRKRPFVGRCCHSCTPQSWERLFNTSIPSLGLRNVIYINETHTRQRGWLARRLSYVLFVMERDVNKDMFTRNVVDNVLNNNLDAAASQPGQEHKAVSKVKQKARAFLQEMVANISPAFIRLTGWVLLRLFNGFFWSIQIHKGQLEMVKKAATEQNVPMVFLPVHKSHIDYLLITLILFCHNIKAPHIAAGNNLSIPILSTLIRKLGGFFIRRKMEDMGDGKKDVLYRSLLHAYTEELLRQQQFLEVYLEGTRSRSGKPSTARAGMLSIVVDAVHTGSIPDVLVVPVGISYDRIIEGNYNSEQLGKPKKNESLWGIACGVFRMLRKNYGCVRVDFNQPFSLKVTDCKSPATGGLTVGKRRGTPWTVRHRPAITGLKYKDKQPLTLTFISSSAIMSTHIVACLLLYRHRQGVVLSKLVEDFFNMKEEILSRDFDLGFSGNSEDVVMRALHLLGNCVNVTSSANRNGEFTIAPSQTVPALFELNFYSNGLFHVFISDMVAESESDHKPGSPCSLLLSQERLIRKAAGFSHFLINEVTVAPPCQTIYQVLHDAVTRLIQYGVLYVAEEEQEELSPSPTEEPWSKKFPEPLSWRSDEEDEDSDFGEEQRDRYLKVSVSAEHQDFFIFLQQLISPVLEAYSGAAIFVHSLTQPMAESDYTQRLFRYLLTRTERGVAAYGESATHYLIKNTVRTFKELGVSVLKERRENKVTTLQLSSTFLPQANRNKLLQYILGFALL</sequence>
<evidence type="ECO:0000313" key="28">
    <source>
        <dbReference type="Ensembl" id="ENSSMAP00000064290.1"/>
    </source>
</evidence>
<dbReference type="Ensembl" id="ENSSMAT00000043238.1">
    <property type="protein sequence ID" value="ENSSMAP00000064290.1"/>
    <property type="gene ID" value="ENSSMAG00000020072.2"/>
</dbReference>
<dbReference type="InterPro" id="IPR022284">
    <property type="entry name" value="GPAT/DHAPAT"/>
</dbReference>
<comment type="catalytic activity">
    <reaction evidence="25">
        <text>sn-glycerol 3-phosphate + an acyl-CoA = a 1-acyl-sn-glycero-3-phosphate + CoA</text>
        <dbReference type="Rhea" id="RHEA:15325"/>
        <dbReference type="ChEBI" id="CHEBI:57287"/>
        <dbReference type="ChEBI" id="CHEBI:57597"/>
        <dbReference type="ChEBI" id="CHEBI:57970"/>
        <dbReference type="ChEBI" id="CHEBI:58342"/>
        <dbReference type="EC" id="2.3.1.15"/>
    </reaction>
</comment>
<evidence type="ECO:0000256" key="3">
    <source>
        <dbReference type="ARBA" id="ARBA00005189"/>
    </source>
</evidence>
<dbReference type="GO" id="GO:0006631">
    <property type="term" value="P:fatty acid metabolic process"/>
    <property type="evidence" value="ECO:0007669"/>
    <property type="project" value="TreeGrafter"/>
</dbReference>
<evidence type="ECO:0000256" key="24">
    <source>
        <dbReference type="ARBA" id="ARBA00049585"/>
    </source>
</evidence>
<dbReference type="UniPathway" id="UPA00557">
    <property type="reaction ID" value="UER00612"/>
</dbReference>
<dbReference type="InterPro" id="IPR028354">
    <property type="entry name" value="GPAT_PlsB"/>
</dbReference>
<evidence type="ECO:0000256" key="13">
    <source>
        <dbReference type="ARBA" id="ARBA00023128"/>
    </source>
</evidence>
<evidence type="ECO:0000313" key="29">
    <source>
        <dbReference type="Proteomes" id="UP000694558"/>
    </source>
</evidence>
<dbReference type="PANTHER" id="PTHR12563:SF16">
    <property type="entry name" value="GLYCEROL-3-PHOSPHATE ACYLTRANSFERASE 1, MITOCHONDRIAL"/>
    <property type="match status" value="1"/>
</dbReference>
<accession>A0A8D3DXN1</accession>
<keyword evidence="16 25" id="KW-1208">Phospholipid metabolism</keyword>
<dbReference type="InterPro" id="IPR045520">
    <property type="entry name" value="GPAT/DHAPAT_C"/>
</dbReference>
<name>A0A8D3DXN1_SCOMX</name>
<evidence type="ECO:0000256" key="12">
    <source>
        <dbReference type="ARBA" id="ARBA00023098"/>
    </source>
</evidence>
<evidence type="ECO:0000256" key="16">
    <source>
        <dbReference type="ARBA" id="ARBA00023264"/>
    </source>
</evidence>
<dbReference type="Pfam" id="PF01553">
    <property type="entry name" value="Acyltransferase"/>
    <property type="match status" value="1"/>
</dbReference>
<keyword evidence="9 25" id="KW-0808">Transferase</keyword>
<evidence type="ECO:0000256" key="6">
    <source>
        <dbReference type="ARBA" id="ARBA00017577"/>
    </source>
</evidence>
<dbReference type="GO" id="GO:0019432">
    <property type="term" value="P:triglyceride biosynthetic process"/>
    <property type="evidence" value="ECO:0007669"/>
    <property type="project" value="TreeGrafter"/>
</dbReference>
<keyword evidence="7 25" id="KW-0444">Lipid biosynthesis</keyword>
<keyword evidence="8" id="KW-0597">Phosphoprotein</keyword>
<comment type="catalytic activity">
    <reaction evidence="19">
        <text>(9Z,12Z)-octadecadienoyl-CoA + sn-glycerol 3-phosphate = 1-(9Z,12Z)-octadecadienoyl-sn-glycero-3-phosphate + CoA</text>
        <dbReference type="Rhea" id="RHEA:37203"/>
        <dbReference type="ChEBI" id="CHEBI:57287"/>
        <dbReference type="ChEBI" id="CHEBI:57383"/>
        <dbReference type="ChEBI" id="CHEBI:57597"/>
        <dbReference type="ChEBI" id="CHEBI:74547"/>
    </reaction>
    <physiologicalReaction direction="left-to-right" evidence="19">
        <dbReference type="Rhea" id="RHEA:37204"/>
    </physiologicalReaction>
</comment>
<dbReference type="CDD" id="cd07993">
    <property type="entry name" value="LPLAT_DHAPAT-like"/>
    <property type="match status" value="1"/>
</dbReference>
<comment type="pathway">
    <text evidence="3">Lipid metabolism.</text>
</comment>
<evidence type="ECO:0000256" key="21">
    <source>
        <dbReference type="ARBA" id="ARBA00047573"/>
    </source>
</evidence>
<reference evidence="28" key="1">
    <citation type="submission" date="2023-05" db="EMBL/GenBank/DDBJ databases">
        <title>High-quality long-read genome of Scophthalmus maximus.</title>
        <authorList>
            <person name="Lien S."/>
            <person name="Martinez P."/>
        </authorList>
    </citation>
    <scope>NUCLEOTIDE SEQUENCE [LARGE SCALE GENOMIC DNA]</scope>
</reference>
<comment type="similarity">
    <text evidence="4 25">Belongs to the GPAT/DAPAT family.</text>
</comment>
<keyword evidence="11" id="KW-0007">Acetylation</keyword>
<dbReference type="AlphaFoldDB" id="A0A8D3DXN1"/>
<dbReference type="GO" id="GO:0006072">
    <property type="term" value="P:glycerol-3-phosphate metabolic process"/>
    <property type="evidence" value="ECO:0007669"/>
    <property type="project" value="TreeGrafter"/>
</dbReference>
<dbReference type="GO" id="GO:0016024">
    <property type="term" value="P:CDP-diacylglycerol biosynthetic process"/>
    <property type="evidence" value="ECO:0007669"/>
    <property type="project" value="UniProtKB-UniRule"/>
</dbReference>
<evidence type="ECO:0000256" key="10">
    <source>
        <dbReference type="ARBA" id="ARBA00022787"/>
    </source>
</evidence>
<evidence type="ECO:0000256" key="4">
    <source>
        <dbReference type="ARBA" id="ARBA00007937"/>
    </source>
</evidence>
<keyword evidence="12 25" id="KW-0443">Lipid metabolism</keyword>
<comment type="catalytic activity">
    <reaction evidence="18">
        <text>dodecanoyl-CoA + sn-glycerol 3-phosphate = 1-dodecanoyl-sn-glycerol 3-phosphate + CoA</text>
        <dbReference type="Rhea" id="RHEA:35727"/>
        <dbReference type="ChEBI" id="CHEBI:57287"/>
        <dbReference type="ChEBI" id="CHEBI:57375"/>
        <dbReference type="ChEBI" id="CHEBI:57597"/>
        <dbReference type="ChEBI" id="CHEBI:72682"/>
    </reaction>
    <physiologicalReaction direction="left-to-right" evidence="18">
        <dbReference type="Rhea" id="RHEA:35728"/>
    </physiologicalReaction>
</comment>
<dbReference type="InterPro" id="IPR041728">
    <property type="entry name" value="GPAT/DHAPAT_LPLAT"/>
</dbReference>
<dbReference type="GO" id="GO:0004366">
    <property type="term" value="F:glycerol-3-phosphate O-acyltransferase activity"/>
    <property type="evidence" value="ECO:0007669"/>
    <property type="project" value="UniProtKB-UniRule"/>
</dbReference>
<evidence type="ECO:0000256" key="9">
    <source>
        <dbReference type="ARBA" id="ARBA00022679"/>
    </source>
</evidence>
<organism evidence="28 29">
    <name type="scientific">Scophthalmus maximus</name>
    <name type="common">Turbot</name>
    <name type="synonym">Psetta maxima</name>
    <dbReference type="NCBI Taxonomy" id="52904"/>
    <lineage>
        <taxon>Eukaryota</taxon>
        <taxon>Metazoa</taxon>
        <taxon>Chordata</taxon>
        <taxon>Craniata</taxon>
        <taxon>Vertebrata</taxon>
        <taxon>Euteleostomi</taxon>
        <taxon>Actinopterygii</taxon>
        <taxon>Neopterygii</taxon>
        <taxon>Teleostei</taxon>
        <taxon>Neoteleostei</taxon>
        <taxon>Acanthomorphata</taxon>
        <taxon>Carangaria</taxon>
        <taxon>Pleuronectiformes</taxon>
        <taxon>Pleuronectoidei</taxon>
        <taxon>Scophthalmidae</taxon>
        <taxon>Scophthalmus</taxon>
    </lineage>
</organism>
<comment type="catalytic activity">
    <reaction evidence="20">
        <text>1-acyl-sn-glycero-3-phospho-(1'-sn-glycerol) + an acyl-CoA = a 1,2-diacyl-sn-glycero-3-phospho-(1'-sn-glycerol) + CoA</text>
        <dbReference type="Rhea" id="RHEA:33203"/>
        <dbReference type="ChEBI" id="CHEBI:57287"/>
        <dbReference type="ChEBI" id="CHEBI:58342"/>
        <dbReference type="ChEBI" id="CHEBI:64716"/>
        <dbReference type="ChEBI" id="CHEBI:64840"/>
    </reaction>
    <physiologicalReaction direction="left-to-right" evidence="20">
        <dbReference type="Rhea" id="RHEA:33204"/>
    </physiologicalReaction>
</comment>
<evidence type="ECO:0000256" key="15">
    <source>
        <dbReference type="ARBA" id="ARBA00023209"/>
    </source>
</evidence>
<evidence type="ECO:0000256" key="19">
    <source>
        <dbReference type="ARBA" id="ARBA00023344"/>
    </source>
</evidence>
<keyword evidence="13 25" id="KW-0496">Mitochondrion</keyword>
<evidence type="ECO:0000256" key="22">
    <source>
        <dbReference type="ARBA" id="ARBA00048408"/>
    </source>
</evidence>